<evidence type="ECO:0000256" key="1">
    <source>
        <dbReference type="SAM" id="Phobius"/>
    </source>
</evidence>
<evidence type="ECO:0000313" key="2">
    <source>
        <dbReference type="EMBL" id="PZE16747.1"/>
    </source>
</evidence>
<proteinExistence type="predicted"/>
<dbReference type="EMBL" id="QKSB01000006">
    <property type="protein sequence ID" value="PZE16747.1"/>
    <property type="molecule type" value="Genomic_DNA"/>
</dbReference>
<keyword evidence="3" id="KW-1185">Reference proteome</keyword>
<comment type="caution">
    <text evidence="2">The sequence shown here is derived from an EMBL/GenBank/DDBJ whole genome shotgun (WGS) entry which is preliminary data.</text>
</comment>
<keyword evidence="1" id="KW-0812">Transmembrane</keyword>
<name>A0A2W1MY30_9FLAO</name>
<organism evidence="2 3">
    <name type="scientific">Putridiphycobacter roseus</name>
    <dbReference type="NCBI Taxonomy" id="2219161"/>
    <lineage>
        <taxon>Bacteria</taxon>
        <taxon>Pseudomonadati</taxon>
        <taxon>Bacteroidota</taxon>
        <taxon>Flavobacteriia</taxon>
        <taxon>Flavobacteriales</taxon>
        <taxon>Crocinitomicaceae</taxon>
        <taxon>Putridiphycobacter</taxon>
    </lineage>
</organism>
<evidence type="ECO:0000313" key="3">
    <source>
        <dbReference type="Proteomes" id="UP000249248"/>
    </source>
</evidence>
<keyword evidence="1" id="KW-0472">Membrane</keyword>
<gene>
    <name evidence="2" type="ORF">DNU06_10835</name>
</gene>
<sequence length="173" mass="19135">MIAFGSFNVHAKPKDSLQCLIFNHTSKNKTIAFENKEYLVVWTKNADGFLQETEGFLNIKNDSTIKISDDTIALHEIIGFNKNSIRKKKVGKGFIISGASLTFLGVVGVYALTKAKINNFTQFISFVVLGLITGGVVIAGLISTFAGIAIKESAESKQYKMDVYEPQIKWVYD</sequence>
<reference evidence="2 3" key="1">
    <citation type="submission" date="2018-06" db="EMBL/GenBank/DDBJ databases">
        <title>The draft genome sequence of Crocinitomix sp. SM1701.</title>
        <authorList>
            <person name="Zhang X."/>
        </authorList>
    </citation>
    <scope>NUCLEOTIDE SEQUENCE [LARGE SCALE GENOMIC DNA]</scope>
    <source>
        <strain evidence="2 3">SM1701</strain>
    </source>
</reference>
<dbReference type="AlphaFoldDB" id="A0A2W1MY30"/>
<dbReference type="Proteomes" id="UP000249248">
    <property type="component" value="Unassembled WGS sequence"/>
</dbReference>
<keyword evidence="1" id="KW-1133">Transmembrane helix</keyword>
<protein>
    <submittedName>
        <fullName evidence="2">Uncharacterized protein</fullName>
    </submittedName>
</protein>
<feature type="transmembrane region" description="Helical" evidence="1">
    <location>
        <begin position="93"/>
        <end position="112"/>
    </location>
</feature>
<feature type="transmembrane region" description="Helical" evidence="1">
    <location>
        <begin position="124"/>
        <end position="150"/>
    </location>
</feature>
<accession>A0A2W1MY30</accession>